<dbReference type="PANTHER" id="PTHR32093:SF128">
    <property type="entry name" value="LEUCINE-RICH REPEAT-CONTAINING N-TERMINAL PLANT-TYPE DOMAIN-CONTAINING PROTEIN"/>
    <property type="match status" value="1"/>
</dbReference>
<proteinExistence type="predicted"/>
<dbReference type="Pfam" id="PF08263">
    <property type="entry name" value="LRRNT_2"/>
    <property type="match status" value="1"/>
</dbReference>
<evidence type="ECO:0000256" key="4">
    <source>
        <dbReference type="ARBA" id="ARBA00022614"/>
    </source>
</evidence>
<evidence type="ECO:0000259" key="11">
    <source>
        <dbReference type="Pfam" id="PF08263"/>
    </source>
</evidence>
<dbReference type="GO" id="GO:0071555">
    <property type="term" value="P:cell wall organization"/>
    <property type="evidence" value="ECO:0007669"/>
    <property type="project" value="UniProtKB-KW"/>
</dbReference>
<protein>
    <recommendedName>
        <fullName evidence="9">Cell wall hydroxyproline-rich glycoprotein</fullName>
    </recommendedName>
</protein>
<keyword evidence="6" id="KW-0677">Repeat</keyword>
<evidence type="ECO:0000256" key="6">
    <source>
        <dbReference type="ARBA" id="ARBA00022737"/>
    </source>
</evidence>
<dbReference type="FunFam" id="3.80.10.10:FF:000041">
    <property type="entry name" value="LRR receptor-like serine/threonine-protein kinase ERECTA"/>
    <property type="match status" value="2"/>
</dbReference>
<keyword evidence="7" id="KW-0379">Hydroxylation</keyword>
<keyword evidence="8" id="KW-0961">Cell wall biogenesis/degradation</keyword>
<evidence type="ECO:0000256" key="10">
    <source>
        <dbReference type="SAM" id="SignalP"/>
    </source>
</evidence>
<sequence length="322" mass="35250">MAPLTLLWSLLTLALSTPASATLVYDPSTAEQDLATIQTLKHHITVDPQGITKNWNGNNLCSYKGLFCDKGPDQKTLTLQTIDFNNYNLGGDQLTLSGFLEKFLNLLVVHVANNRFIGQIPDLSAITYLSEIDFTMNKLSGLFPNSVLKLKYLTYLDLSSNMFHGPIPKEVFEDSYMQDLFLNNNEFTGVIPEEIGSLQATYLALGANQFTGPIPRTIASAPKLQGIDLSENQLSGAIPKEIGSAKNFTYFDAGSNKLTGGIPEVVCQLKTLKMLNFTSNYLSTPLGPRCQALQARGILDVTKNCIPGAHNQRPSAQCSGWH</sequence>
<reference evidence="13" key="1">
    <citation type="submission" date="2016-03" db="EMBL/GenBank/DDBJ databases">
        <authorList>
            <person name="Guldener U."/>
        </authorList>
    </citation>
    <scope>NUCLEOTIDE SEQUENCE [LARGE SCALE GENOMIC DNA]</scope>
    <source>
        <strain evidence="13">04CH-RAC-A.6.1</strain>
    </source>
</reference>
<dbReference type="SUPFAM" id="SSF52058">
    <property type="entry name" value="L domain-like"/>
    <property type="match status" value="1"/>
</dbReference>
<dbReference type="OrthoDB" id="676979at2759"/>
<evidence type="ECO:0000256" key="7">
    <source>
        <dbReference type="ARBA" id="ARBA00023278"/>
    </source>
</evidence>
<accession>A0A1E1LSV2</accession>
<feature type="domain" description="Leucine-rich repeat-containing N-terminal plant-type" evidence="11">
    <location>
        <begin position="31"/>
        <end position="69"/>
    </location>
</feature>
<gene>
    <name evidence="12" type="ORF">RAG0_17031</name>
</gene>
<keyword evidence="4" id="KW-0433">Leucine-rich repeat</keyword>
<keyword evidence="13" id="KW-1185">Reference proteome</keyword>
<evidence type="ECO:0000256" key="9">
    <source>
        <dbReference type="ARBA" id="ARBA00041871"/>
    </source>
</evidence>
<evidence type="ECO:0000313" key="13">
    <source>
        <dbReference type="Proteomes" id="UP000178912"/>
    </source>
</evidence>
<keyword evidence="3" id="KW-0964">Secreted</keyword>
<comment type="subcellular location">
    <subcellularLocation>
        <location evidence="1">Secreted</location>
        <location evidence="1">Cell wall</location>
    </subcellularLocation>
</comment>
<evidence type="ECO:0000256" key="3">
    <source>
        <dbReference type="ARBA" id="ARBA00022525"/>
    </source>
</evidence>
<name>A0A1E1LSV2_9HELO</name>
<keyword evidence="5 10" id="KW-0732">Signal</keyword>
<organism evidence="12 13">
    <name type="scientific">Rhynchosporium agropyri</name>
    <dbReference type="NCBI Taxonomy" id="914238"/>
    <lineage>
        <taxon>Eukaryota</taxon>
        <taxon>Fungi</taxon>
        <taxon>Dikarya</taxon>
        <taxon>Ascomycota</taxon>
        <taxon>Pezizomycotina</taxon>
        <taxon>Leotiomycetes</taxon>
        <taxon>Helotiales</taxon>
        <taxon>Ploettnerulaceae</taxon>
        <taxon>Rhynchosporium</taxon>
    </lineage>
</organism>
<dbReference type="AlphaFoldDB" id="A0A1E1LSV2"/>
<dbReference type="Gene3D" id="3.80.10.10">
    <property type="entry name" value="Ribonuclease Inhibitor"/>
    <property type="match status" value="2"/>
</dbReference>
<dbReference type="InterPro" id="IPR001611">
    <property type="entry name" value="Leu-rich_rpt"/>
</dbReference>
<evidence type="ECO:0000256" key="2">
    <source>
        <dbReference type="ARBA" id="ARBA00022512"/>
    </source>
</evidence>
<feature type="chain" id="PRO_5009447597" description="Cell wall hydroxyproline-rich glycoprotein" evidence="10">
    <location>
        <begin position="22"/>
        <end position="322"/>
    </location>
</feature>
<keyword evidence="2" id="KW-0134">Cell wall</keyword>
<dbReference type="InterPro" id="IPR051582">
    <property type="entry name" value="LRR_extensin-like_regulator"/>
</dbReference>
<feature type="signal peptide" evidence="10">
    <location>
        <begin position="1"/>
        <end position="21"/>
    </location>
</feature>
<dbReference type="Proteomes" id="UP000178912">
    <property type="component" value="Unassembled WGS sequence"/>
</dbReference>
<dbReference type="Pfam" id="PF00560">
    <property type="entry name" value="LRR_1"/>
    <property type="match status" value="3"/>
</dbReference>
<evidence type="ECO:0000256" key="1">
    <source>
        <dbReference type="ARBA" id="ARBA00004191"/>
    </source>
</evidence>
<dbReference type="PANTHER" id="PTHR32093">
    <property type="entry name" value="LEUCINE-RICH REPEAT EXTENSIN-LIKE PROTEIN 3-RELATED"/>
    <property type="match status" value="1"/>
</dbReference>
<evidence type="ECO:0000313" key="12">
    <source>
        <dbReference type="EMBL" id="CZT13536.1"/>
    </source>
</evidence>
<dbReference type="EMBL" id="FJUX01000198">
    <property type="protein sequence ID" value="CZT13536.1"/>
    <property type="molecule type" value="Genomic_DNA"/>
</dbReference>
<evidence type="ECO:0000256" key="8">
    <source>
        <dbReference type="ARBA" id="ARBA00023316"/>
    </source>
</evidence>
<evidence type="ECO:0000256" key="5">
    <source>
        <dbReference type="ARBA" id="ARBA00022729"/>
    </source>
</evidence>
<dbReference type="InterPro" id="IPR013210">
    <property type="entry name" value="LRR_N_plant-typ"/>
</dbReference>
<dbReference type="InterPro" id="IPR032675">
    <property type="entry name" value="LRR_dom_sf"/>
</dbReference>